<dbReference type="RefSeq" id="WP_090622495.1">
    <property type="nucleotide sequence ID" value="NZ_FOQO01000001.1"/>
</dbReference>
<dbReference type="GO" id="GO:0016301">
    <property type="term" value="F:kinase activity"/>
    <property type="evidence" value="ECO:0007669"/>
    <property type="project" value="UniProtKB-KW"/>
</dbReference>
<proteinExistence type="predicted"/>
<dbReference type="OrthoDB" id="704912at2"/>
<sequence>MNRFINYIHQRIPLSAPAKAFIRRHSRVLVYDRFAHFMTPEVRMPYWCVVLDGLACGYTLDADGQRHIRWFAKEMQGFAGLRHLYTPKQAEHYIQFTEVTTILCIRASHMREGKERFTEVSELLHLMNQRYKERQDKLINVLQQTLAYDRYVRFLTDFPELAKRITPEQQMDFINIARPTYFRVQKQYLTDK</sequence>
<keyword evidence="2" id="KW-1185">Reference proteome</keyword>
<dbReference type="InterPro" id="IPR018490">
    <property type="entry name" value="cNMP-bd_dom_sf"/>
</dbReference>
<evidence type="ECO:0000313" key="1">
    <source>
        <dbReference type="EMBL" id="SFH75380.1"/>
    </source>
</evidence>
<dbReference type="Proteomes" id="UP000198670">
    <property type="component" value="Unassembled WGS sequence"/>
</dbReference>
<protein>
    <submittedName>
        <fullName evidence="1">cAMP-binding domain of CRP or a regulatory subunit of cAMP-dependent protein kinases</fullName>
    </submittedName>
</protein>
<dbReference type="STRING" id="1477437.SAMN05444682_10191"/>
<evidence type="ECO:0000313" key="2">
    <source>
        <dbReference type="Proteomes" id="UP000198670"/>
    </source>
</evidence>
<accession>A0A1I3CLD2</accession>
<organism evidence="1 2">
    <name type="scientific">Parapedobacter indicus</name>
    <dbReference type="NCBI Taxonomy" id="1477437"/>
    <lineage>
        <taxon>Bacteria</taxon>
        <taxon>Pseudomonadati</taxon>
        <taxon>Bacteroidota</taxon>
        <taxon>Sphingobacteriia</taxon>
        <taxon>Sphingobacteriales</taxon>
        <taxon>Sphingobacteriaceae</taxon>
        <taxon>Parapedobacter</taxon>
    </lineage>
</organism>
<keyword evidence="1" id="KW-0808">Transferase</keyword>
<dbReference type="SUPFAM" id="SSF51206">
    <property type="entry name" value="cAMP-binding domain-like"/>
    <property type="match status" value="1"/>
</dbReference>
<name>A0A1I3CLD2_9SPHI</name>
<gene>
    <name evidence="1" type="ORF">SAMN05444682_10191</name>
</gene>
<dbReference type="InterPro" id="IPR014710">
    <property type="entry name" value="RmlC-like_jellyroll"/>
</dbReference>
<keyword evidence="1" id="KW-0418">Kinase</keyword>
<dbReference type="EMBL" id="FOQO01000001">
    <property type="protein sequence ID" value="SFH75380.1"/>
    <property type="molecule type" value="Genomic_DNA"/>
</dbReference>
<reference evidence="1 2" key="1">
    <citation type="submission" date="2016-10" db="EMBL/GenBank/DDBJ databases">
        <authorList>
            <person name="de Groot N.N."/>
        </authorList>
    </citation>
    <scope>NUCLEOTIDE SEQUENCE [LARGE SCALE GENOMIC DNA]</scope>
    <source>
        <strain evidence="1 2">RK1</strain>
    </source>
</reference>
<dbReference type="Gene3D" id="2.60.120.10">
    <property type="entry name" value="Jelly Rolls"/>
    <property type="match status" value="1"/>
</dbReference>
<dbReference type="AlphaFoldDB" id="A0A1I3CLD2"/>